<comment type="similarity">
    <text evidence="1">Belongs to the LysR transcriptional regulatory family.</text>
</comment>
<evidence type="ECO:0000313" key="7">
    <source>
        <dbReference type="Proteomes" id="UP000637074"/>
    </source>
</evidence>
<dbReference type="Pfam" id="PF03466">
    <property type="entry name" value="LysR_substrate"/>
    <property type="match status" value="1"/>
</dbReference>
<dbReference type="Pfam" id="PF00126">
    <property type="entry name" value="HTH_1"/>
    <property type="match status" value="1"/>
</dbReference>
<dbReference type="SUPFAM" id="SSF46785">
    <property type="entry name" value="Winged helix' DNA-binding domain"/>
    <property type="match status" value="1"/>
</dbReference>
<accession>A0ABQ3N7B2</accession>
<dbReference type="EMBL" id="BNDS01000012">
    <property type="protein sequence ID" value="GHH99372.1"/>
    <property type="molecule type" value="Genomic_DNA"/>
</dbReference>
<dbReference type="InterPro" id="IPR000847">
    <property type="entry name" value="LysR_HTH_N"/>
</dbReference>
<dbReference type="Gene3D" id="3.40.190.290">
    <property type="match status" value="1"/>
</dbReference>
<keyword evidence="4" id="KW-0804">Transcription</keyword>
<dbReference type="PANTHER" id="PTHR30419:SF25">
    <property type="entry name" value="HTH-TYPE TRANSCRIPTIONAL REGULATOR YTLI"/>
    <property type="match status" value="1"/>
</dbReference>
<keyword evidence="3" id="KW-0238">DNA-binding</keyword>
<gene>
    <name evidence="6" type="ORF">AM1BK_29150</name>
</gene>
<evidence type="ECO:0000313" key="6">
    <source>
        <dbReference type="EMBL" id="GHH99372.1"/>
    </source>
</evidence>
<comment type="caution">
    <text evidence="6">The sequence shown here is derived from an EMBL/GenBank/DDBJ whole genome shotgun (WGS) entry which is preliminary data.</text>
</comment>
<proteinExistence type="inferred from homology"/>
<keyword evidence="2" id="KW-0805">Transcription regulation</keyword>
<dbReference type="InterPro" id="IPR050950">
    <property type="entry name" value="HTH-type_LysR_regulators"/>
</dbReference>
<evidence type="ECO:0000259" key="5">
    <source>
        <dbReference type="PROSITE" id="PS50931"/>
    </source>
</evidence>
<sequence length="301" mass="33792">MDMQKLKYFMAVVENGTLSKAAIALNMTQPPLSILIKKFEEELGLQLFERKGKRLNLTSSGSLLYEKGKELITSTEAIIQELHEHQDGKRGHVTIGCSTIANLSIIPLVVERMIERGIQITVHVMEGNSAYVLEQLRNYKMDIGIIRNVFNKEDLYTTALLIEPILVALPPNHPLAAKQSIDLIELANENFLMQYTTLGYGISDMIIEGCQTNGFKPNIIYWGTETLPMLNMVKKGLGIAFTPMLFSKQNDFILPPLVSLKNPSLYTNLNLVTLKDSVKKAATEQFLEITKEVIEELNSSF</sequence>
<evidence type="ECO:0000256" key="2">
    <source>
        <dbReference type="ARBA" id="ARBA00023015"/>
    </source>
</evidence>
<dbReference type="SUPFAM" id="SSF53850">
    <property type="entry name" value="Periplasmic binding protein-like II"/>
    <property type="match status" value="1"/>
</dbReference>
<dbReference type="InterPro" id="IPR036390">
    <property type="entry name" value="WH_DNA-bd_sf"/>
</dbReference>
<dbReference type="PROSITE" id="PS50931">
    <property type="entry name" value="HTH_LYSR"/>
    <property type="match status" value="1"/>
</dbReference>
<name>A0ABQ3N7B2_9BACI</name>
<evidence type="ECO:0000256" key="4">
    <source>
        <dbReference type="ARBA" id="ARBA00023163"/>
    </source>
</evidence>
<dbReference type="Proteomes" id="UP000637074">
    <property type="component" value="Unassembled WGS sequence"/>
</dbReference>
<evidence type="ECO:0000256" key="3">
    <source>
        <dbReference type="ARBA" id="ARBA00023125"/>
    </source>
</evidence>
<organism evidence="6 7">
    <name type="scientific">Neobacillus kokaensis</name>
    <dbReference type="NCBI Taxonomy" id="2759023"/>
    <lineage>
        <taxon>Bacteria</taxon>
        <taxon>Bacillati</taxon>
        <taxon>Bacillota</taxon>
        <taxon>Bacilli</taxon>
        <taxon>Bacillales</taxon>
        <taxon>Bacillaceae</taxon>
        <taxon>Neobacillus</taxon>
    </lineage>
</organism>
<dbReference type="Gene3D" id="1.10.10.10">
    <property type="entry name" value="Winged helix-like DNA-binding domain superfamily/Winged helix DNA-binding domain"/>
    <property type="match status" value="1"/>
</dbReference>
<evidence type="ECO:0000256" key="1">
    <source>
        <dbReference type="ARBA" id="ARBA00009437"/>
    </source>
</evidence>
<dbReference type="InterPro" id="IPR005119">
    <property type="entry name" value="LysR_subst-bd"/>
</dbReference>
<dbReference type="CDD" id="cd05466">
    <property type="entry name" value="PBP2_LTTR_substrate"/>
    <property type="match status" value="1"/>
</dbReference>
<dbReference type="InterPro" id="IPR036388">
    <property type="entry name" value="WH-like_DNA-bd_sf"/>
</dbReference>
<dbReference type="PRINTS" id="PR00039">
    <property type="entry name" value="HTHLYSR"/>
</dbReference>
<keyword evidence="7" id="KW-1185">Reference proteome</keyword>
<reference evidence="6 7" key="1">
    <citation type="journal article" date="2022" name="Int. J. Syst. Evol. Microbiol.">
        <title>Neobacillus kokaensis sp. nov., isolated from soil.</title>
        <authorList>
            <person name="Yuki K."/>
            <person name="Matsubara H."/>
            <person name="Yamaguchi S."/>
        </authorList>
    </citation>
    <scope>NUCLEOTIDE SEQUENCE [LARGE SCALE GENOMIC DNA]</scope>
    <source>
        <strain evidence="6 7">LOB 377</strain>
    </source>
</reference>
<feature type="domain" description="HTH lysR-type" evidence="5">
    <location>
        <begin position="1"/>
        <end position="58"/>
    </location>
</feature>
<protein>
    <submittedName>
        <fullName evidence="6">LysR family transcriptional regulator</fullName>
    </submittedName>
</protein>
<dbReference type="PANTHER" id="PTHR30419">
    <property type="entry name" value="HTH-TYPE TRANSCRIPTIONAL REGULATOR YBHD"/>
    <property type="match status" value="1"/>
</dbReference>